<comment type="similarity">
    <text evidence="1">Belongs to the bacterial phospholipase C family.</text>
</comment>
<protein>
    <recommendedName>
        <fullName evidence="2">phospholipase C</fullName>
        <ecNumber evidence="2">3.1.4.3</ecNumber>
    </recommendedName>
</protein>
<dbReference type="InterPro" id="IPR017767">
    <property type="entry name" value="PC-PLC"/>
</dbReference>
<dbReference type="EMBL" id="JBDIME010000046">
    <property type="protein sequence ID" value="MEN2793392.1"/>
    <property type="molecule type" value="Genomic_DNA"/>
</dbReference>
<dbReference type="Pfam" id="PF05506">
    <property type="entry name" value="PLipase_C_C"/>
    <property type="match status" value="2"/>
</dbReference>
<proteinExistence type="inferred from homology"/>
<evidence type="ECO:0000256" key="1">
    <source>
        <dbReference type="ARBA" id="ARBA00009717"/>
    </source>
</evidence>
<gene>
    <name evidence="5" type="ORF">ABC974_27480</name>
</gene>
<evidence type="ECO:0000313" key="6">
    <source>
        <dbReference type="Proteomes" id="UP001419910"/>
    </source>
</evidence>
<dbReference type="RefSeq" id="WP_343892765.1">
    <property type="nucleotide sequence ID" value="NZ_BAAAEH010000063.1"/>
</dbReference>
<dbReference type="Proteomes" id="UP001419910">
    <property type="component" value="Unassembled WGS sequence"/>
</dbReference>
<evidence type="ECO:0000256" key="3">
    <source>
        <dbReference type="ARBA" id="ARBA00022801"/>
    </source>
</evidence>
<dbReference type="InterPro" id="IPR006311">
    <property type="entry name" value="TAT_signal"/>
</dbReference>
<evidence type="ECO:0000313" key="5">
    <source>
        <dbReference type="EMBL" id="MEN2793392.1"/>
    </source>
</evidence>
<reference evidence="5 6" key="1">
    <citation type="submission" date="2024-05" db="EMBL/GenBank/DDBJ databases">
        <authorList>
            <person name="Liu Q."/>
            <person name="Xin Y.-H."/>
        </authorList>
    </citation>
    <scope>NUCLEOTIDE SEQUENCE [LARGE SCALE GENOMIC DNA]</scope>
    <source>
        <strain evidence="5 6">CGMCC 1.10181</strain>
    </source>
</reference>
<evidence type="ECO:0000256" key="2">
    <source>
        <dbReference type="ARBA" id="ARBA00012018"/>
    </source>
</evidence>
<dbReference type="Gene3D" id="3.40.720.10">
    <property type="entry name" value="Alkaline Phosphatase, subunit A"/>
    <property type="match status" value="2"/>
</dbReference>
<feature type="domain" description="Bacterial phospholipase C C-terminal" evidence="4">
    <location>
        <begin position="495"/>
        <end position="579"/>
    </location>
</feature>
<dbReference type="PANTHER" id="PTHR31956">
    <property type="entry name" value="NON-SPECIFIC PHOSPHOLIPASE C4-RELATED"/>
    <property type="match status" value="1"/>
</dbReference>
<dbReference type="PANTHER" id="PTHR31956:SF1">
    <property type="entry name" value="NON-SPECIFIC PHOSPHOLIPASE C1"/>
    <property type="match status" value="1"/>
</dbReference>
<dbReference type="InterPro" id="IPR007312">
    <property type="entry name" value="Phosphoesterase"/>
</dbReference>
<feature type="domain" description="Bacterial phospholipase C C-terminal" evidence="4">
    <location>
        <begin position="593"/>
        <end position="663"/>
    </location>
</feature>
<name>A0ABU9YC56_9SPHN</name>
<dbReference type="EC" id="3.1.4.3" evidence="2"/>
<sequence>MRDRRDFLKMVASMTAAGTLPVSIGKALALPANRRTGSIADVEHVVILMQENRAFDHYFGTLRGVRGYGDPRPMTLRNGRSSFHQPAADGVGTVLPFHMDSRTTSGQLIKSLDHSWKGDAAEWADYDVWIKHKTPLSMGHFRREDIPFYHALADAFTIGDGYYASLHGPTNPNRMFLFSGTSGLSVGDDGKQAVENADDGNWTGDMARDKPDFVAAAWTTYPERLQKAGISWRLYQEYDNFGDNSLAYFKSFRGLAPMSDLYRRGRAIVPGSTAANAPQTDASPLVAAFAADVAAGTLPQVSWIVAPAKFSEHPEATPAFGESLTARLIEALVANPEVWAKTALIINYDENDGFFDHMPAPIPAIDRKMGLSTVDVRGESYQGQSVGLGVRVPLLVVSPWSRGGWVDSQVFDHTSVIRFLERRFGVMEPNISPWRRAVTGDLTSMFDFADPDASALRGFPETADCGARMLAQSKLPAPEAPAVGALPRQEPGQRPARPLPYQLAVHAVAGPGLTLSFVNAGAAGAVFNVYAIGGAAGPWFYTVGAGKTLSDSLPGLPIGERHEVRVHGPNGFLRSFAGDTDLGVEAIVETVGEAVLITLANHGSQARSLACRSLAYAALPQRAVELSPGATATMRYPVTRNDHWYDFVVEIPGSTWSRRFAGHVETGRPSKSDPAIGAQVIA</sequence>
<organism evidence="5 6">
    <name type="scientific">Sphingomonas oligophenolica</name>
    <dbReference type="NCBI Taxonomy" id="301154"/>
    <lineage>
        <taxon>Bacteria</taxon>
        <taxon>Pseudomonadati</taxon>
        <taxon>Pseudomonadota</taxon>
        <taxon>Alphaproteobacteria</taxon>
        <taxon>Sphingomonadales</taxon>
        <taxon>Sphingomonadaceae</taxon>
        <taxon>Sphingomonas</taxon>
    </lineage>
</organism>
<dbReference type="PROSITE" id="PS51318">
    <property type="entry name" value="TAT"/>
    <property type="match status" value="1"/>
</dbReference>
<dbReference type="InterPro" id="IPR017850">
    <property type="entry name" value="Alkaline_phosphatase_core_sf"/>
</dbReference>
<dbReference type="CDD" id="cd16014">
    <property type="entry name" value="PLC"/>
    <property type="match status" value="1"/>
</dbReference>
<keyword evidence="6" id="KW-1185">Reference proteome</keyword>
<dbReference type="Pfam" id="PF04185">
    <property type="entry name" value="Phosphoesterase"/>
    <property type="match status" value="1"/>
</dbReference>
<accession>A0ABU9YC56</accession>
<evidence type="ECO:0000259" key="4">
    <source>
        <dbReference type="Pfam" id="PF05506"/>
    </source>
</evidence>
<comment type="caution">
    <text evidence="5">The sequence shown here is derived from an EMBL/GenBank/DDBJ whole genome shotgun (WGS) entry which is preliminary data.</text>
</comment>
<keyword evidence="3" id="KW-0378">Hydrolase</keyword>
<dbReference type="NCBIfam" id="TIGR03396">
    <property type="entry name" value="PC_PLC"/>
    <property type="match status" value="1"/>
</dbReference>
<dbReference type="InterPro" id="IPR008475">
    <property type="entry name" value="PLipase_C_C"/>
</dbReference>